<dbReference type="InterPro" id="IPR051312">
    <property type="entry name" value="Diverse_Substr_Oxidored"/>
</dbReference>
<dbReference type="InterPro" id="IPR005107">
    <property type="entry name" value="CO_DH_flav_C"/>
</dbReference>
<dbReference type="EMBL" id="LHXY01000005">
    <property type="protein sequence ID" value="KXB02347.1"/>
    <property type="molecule type" value="Genomic_DNA"/>
</dbReference>
<dbReference type="Pfam" id="PF03450">
    <property type="entry name" value="CO_deh_flav_C"/>
    <property type="match status" value="1"/>
</dbReference>
<dbReference type="Gene3D" id="3.30.390.50">
    <property type="entry name" value="CO dehydrogenase flavoprotein, C-terminal domain"/>
    <property type="match status" value="1"/>
</dbReference>
<evidence type="ECO:0000256" key="1">
    <source>
        <dbReference type="ARBA" id="ARBA00022630"/>
    </source>
</evidence>
<dbReference type="Gene3D" id="3.30.465.10">
    <property type="match status" value="1"/>
</dbReference>
<dbReference type="InterPro" id="IPR036683">
    <property type="entry name" value="CO_DH_flav_C_dom_sf"/>
</dbReference>
<keyword evidence="6" id="KW-1185">Reference proteome</keyword>
<dbReference type="InterPro" id="IPR036318">
    <property type="entry name" value="FAD-bd_PCMH-like_sf"/>
</dbReference>
<dbReference type="PANTHER" id="PTHR42659">
    <property type="entry name" value="XANTHINE DEHYDROGENASE SUBUNIT C-RELATED"/>
    <property type="match status" value="1"/>
</dbReference>
<protein>
    <recommendedName>
        <fullName evidence="4">FAD-binding PCMH-type domain-containing protein</fullName>
    </recommendedName>
</protein>
<evidence type="ECO:0000313" key="5">
    <source>
        <dbReference type="EMBL" id="KXB02347.1"/>
    </source>
</evidence>
<dbReference type="InterPro" id="IPR016169">
    <property type="entry name" value="FAD-bd_PCMH_sub2"/>
</dbReference>
<dbReference type="SUPFAM" id="SSF55447">
    <property type="entry name" value="CO dehydrogenase flavoprotein C-terminal domain-like"/>
    <property type="match status" value="1"/>
</dbReference>
<dbReference type="GO" id="GO:0016491">
    <property type="term" value="F:oxidoreductase activity"/>
    <property type="evidence" value="ECO:0007669"/>
    <property type="project" value="UniProtKB-KW"/>
</dbReference>
<dbReference type="Gene3D" id="3.30.43.10">
    <property type="entry name" value="Uridine Diphospho-n-acetylenolpyruvylglucosamine Reductase, domain 2"/>
    <property type="match status" value="1"/>
</dbReference>
<name>A0A133V7G7_9EURY</name>
<dbReference type="SUPFAM" id="SSF56176">
    <property type="entry name" value="FAD-binding/transporter-associated domain-like"/>
    <property type="match status" value="1"/>
</dbReference>
<gene>
    <name evidence="5" type="ORF">AKJ44_00725</name>
</gene>
<dbReference type="SMART" id="SM01092">
    <property type="entry name" value="CO_deh_flav_C"/>
    <property type="match status" value="1"/>
</dbReference>
<dbReference type="InterPro" id="IPR016166">
    <property type="entry name" value="FAD-bd_PCMH"/>
</dbReference>
<reference evidence="5 6" key="1">
    <citation type="journal article" date="2016" name="Sci. Rep.">
        <title>Metabolic traits of an uncultured archaeal lineage -MSBL1- from brine pools of the Red Sea.</title>
        <authorList>
            <person name="Mwirichia R."/>
            <person name="Alam I."/>
            <person name="Rashid M."/>
            <person name="Vinu M."/>
            <person name="Ba-Alawi W."/>
            <person name="Anthony Kamau A."/>
            <person name="Kamanda Ngugi D."/>
            <person name="Goker M."/>
            <person name="Klenk H.P."/>
            <person name="Bajic V."/>
            <person name="Stingl U."/>
        </authorList>
    </citation>
    <scope>NUCLEOTIDE SEQUENCE [LARGE SCALE GENOMIC DNA]</scope>
    <source>
        <strain evidence="5">SCGC-AAA261F17</strain>
    </source>
</reference>
<dbReference type="PROSITE" id="PS51387">
    <property type="entry name" value="FAD_PCMH"/>
    <property type="match status" value="1"/>
</dbReference>
<keyword evidence="2" id="KW-0274">FAD</keyword>
<keyword evidence="3" id="KW-0560">Oxidoreductase</keyword>
<dbReference type="PATRIC" id="fig|1698274.3.peg.475"/>
<feature type="domain" description="FAD-binding PCMH-type" evidence="4">
    <location>
        <begin position="1"/>
        <end position="178"/>
    </location>
</feature>
<dbReference type="Pfam" id="PF00941">
    <property type="entry name" value="FAD_binding_5"/>
    <property type="match status" value="1"/>
</dbReference>
<evidence type="ECO:0000259" key="4">
    <source>
        <dbReference type="PROSITE" id="PS51387"/>
    </source>
</evidence>
<evidence type="ECO:0000313" key="6">
    <source>
        <dbReference type="Proteomes" id="UP000070035"/>
    </source>
</evidence>
<evidence type="ECO:0000256" key="2">
    <source>
        <dbReference type="ARBA" id="ARBA00022827"/>
    </source>
</evidence>
<proteinExistence type="predicted"/>
<dbReference type="PANTHER" id="PTHR42659:SF2">
    <property type="entry name" value="XANTHINE DEHYDROGENASE SUBUNIT C-RELATED"/>
    <property type="match status" value="1"/>
</dbReference>
<organism evidence="5 6">
    <name type="scientific">candidate division MSBL1 archaeon SCGC-AAA261F17</name>
    <dbReference type="NCBI Taxonomy" id="1698274"/>
    <lineage>
        <taxon>Archaea</taxon>
        <taxon>Methanobacteriati</taxon>
        <taxon>Methanobacteriota</taxon>
        <taxon>candidate division MSBL1</taxon>
    </lineage>
</organism>
<sequence>MPLPEFDYLKPKLVDEVADILAEHGGNAKILAGGTDLMPDLRARISSPKLIVDIKGIQEMNGLSYDKENGLKIGAGVTLKELVESEVVREKFGVLWSALSQLADPIVRNRATLTGNICTASPAGDSSPALLVLDAEVEAVSKGTERTIPIHDFFTGVKRTSLGENEFVKAIRIPTPPEDAVGEYMKWTRTRGEDLAVVGVAALVTGDRNGDLRIALSSVAPIPLYVEGAENVLKQGGSLKEKIEKAVSIVKGGISPITDVRCCKGYRLHMAGVLTKRVLTKLLAGGD</sequence>
<dbReference type="InterPro" id="IPR002346">
    <property type="entry name" value="Mopterin_DH_FAD-bd"/>
</dbReference>
<keyword evidence="1" id="KW-0285">Flavoprotein</keyword>
<evidence type="ECO:0000256" key="3">
    <source>
        <dbReference type="ARBA" id="ARBA00023002"/>
    </source>
</evidence>
<comment type="caution">
    <text evidence="5">The sequence shown here is derived from an EMBL/GenBank/DDBJ whole genome shotgun (WGS) entry which is preliminary data.</text>
</comment>
<dbReference type="GO" id="GO:0071949">
    <property type="term" value="F:FAD binding"/>
    <property type="evidence" value="ECO:0007669"/>
    <property type="project" value="InterPro"/>
</dbReference>
<dbReference type="InterPro" id="IPR016167">
    <property type="entry name" value="FAD-bd_PCMH_sub1"/>
</dbReference>
<accession>A0A133V7G7</accession>
<dbReference type="Proteomes" id="UP000070035">
    <property type="component" value="Unassembled WGS sequence"/>
</dbReference>
<dbReference type="AlphaFoldDB" id="A0A133V7G7"/>